<feature type="transmembrane region" description="Helical" evidence="8">
    <location>
        <begin position="1150"/>
        <end position="1175"/>
    </location>
</feature>
<dbReference type="EMBL" id="PDLN01000008">
    <property type="protein sequence ID" value="RDW78272.1"/>
    <property type="molecule type" value="Genomic_DNA"/>
</dbReference>
<dbReference type="PROSITE" id="PS50030">
    <property type="entry name" value="UBA"/>
    <property type="match status" value="1"/>
</dbReference>
<evidence type="ECO:0000256" key="6">
    <source>
        <dbReference type="PROSITE-ProRule" id="PRU00339"/>
    </source>
</evidence>
<dbReference type="Gene3D" id="1.20.1250.20">
    <property type="entry name" value="MFS general substrate transporter like domains"/>
    <property type="match status" value="1"/>
</dbReference>
<dbReference type="InterPro" id="IPR036259">
    <property type="entry name" value="MFS_trans_sf"/>
</dbReference>
<feature type="region of interest" description="Disordered" evidence="7">
    <location>
        <begin position="208"/>
        <end position="325"/>
    </location>
</feature>
<feature type="transmembrane region" description="Helical" evidence="8">
    <location>
        <begin position="1238"/>
        <end position="1258"/>
    </location>
</feature>
<comment type="similarity">
    <text evidence="2">Belongs to the major facilitator superfamily. TCR/Tet family.</text>
</comment>
<feature type="compositionally biased region" description="Pro residues" evidence="7">
    <location>
        <begin position="626"/>
        <end position="642"/>
    </location>
</feature>
<keyword evidence="6" id="KW-0802">TPR repeat</keyword>
<evidence type="ECO:0000259" key="9">
    <source>
        <dbReference type="PROSITE" id="PS50030"/>
    </source>
</evidence>
<evidence type="ECO:0000256" key="2">
    <source>
        <dbReference type="ARBA" id="ARBA00007520"/>
    </source>
</evidence>
<dbReference type="InterPro" id="IPR011701">
    <property type="entry name" value="MFS"/>
</dbReference>
<feature type="region of interest" description="Disordered" evidence="7">
    <location>
        <begin position="152"/>
        <end position="193"/>
    </location>
</feature>
<evidence type="ECO:0000313" key="12">
    <source>
        <dbReference type="Proteomes" id="UP000256328"/>
    </source>
</evidence>
<feature type="transmembrane region" description="Helical" evidence="8">
    <location>
        <begin position="1434"/>
        <end position="1457"/>
    </location>
</feature>
<dbReference type="InterPro" id="IPR020846">
    <property type="entry name" value="MFS_dom"/>
</dbReference>
<feature type="compositionally biased region" description="Polar residues" evidence="7">
    <location>
        <begin position="593"/>
        <end position="616"/>
    </location>
</feature>
<dbReference type="PROSITE" id="PS50005">
    <property type="entry name" value="TPR"/>
    <property type="match status" value="1"/>
</dbReference>
<feature type="region of interest" description="Disordered" evidence="7">
    <location>
        <begin position="800"/>
        <end position="832"/>
    </location>
</feature>
<dbReference type="InterPro" id="IPR036869">
    <property type="entry name" value="J_dom_sf"/>
</dbReference>
<dbReference type="Pfam" id="PF07690">
    <property type="entry name" value="MFS_1"/>
    <property type="match status" value="1"/>
</dbReference>
<comment type="caution">
    <text evidence="11">The sequence shown here is derived from an EMBL/GenBank/DDBJ whole genome shotgun (WGS) entry which is preliminary data.</text>
</comment>
<dbReference type="InterPro" id="IPR015940">
    <property type="entry name" value="UBA"/>
</dbReference>
<feature type="repeat" description="TPR" evidence="6">
    <location>
        <begin position="660"/>
        <end position="693"/>
    </location>
</feature>
<accession>A0A3D8RW27</accession>
<feature type="region of interest" description="Disordered" evidence="7">
    <location>
        <begin position="40"/>
        <end position="78"/>
    </location>
</feature>
<feature type="region of interest" description="Disordered" evidence="7">
    <location>
        <begin position="1048"/>
        <end position="1072"/>
    </location>
</feature>
<keyword evidence="3 8" id="KW-0812">Transmembrane</keyword>
<dbReference type="SUPFAM" id="SSF46565">
    <property type="entry name" value="Chaperone J-domain"/>
    <property type="match status" value="1"/>
</dbReference>
<dbReference type="OrthoDB" id="1717591at2759"/>
<reference evidence="11 12" key="1">
    <citation type="journal article" date="2018" name="IMA Fungus">
        <title>IMA Genome-F 9: Draft genome sequence of Annulohypoxylon stygium, Aspergillus mulundensis, Berkeleyomyces basicola (syn. Thielaviopsis basicola), Ceratocystis smalleyi, two Cercospora beticola strains, Coleophoma cylindrospora, Fusarium fracticaudum, Phialophora cf. hyalina, and Morchella septimelata.</title>
        <authorList>
            <person name="Wingfield B.D."/>
            <person name="Bills G.F."/>
            <person name="Dong Y."/>
            <person name="Huang W."/>
            <person name="Nel W.J."/>
            <person name="Swalarsk-Parry B.S."/>
            <person name="Vaghefi N."/>
            <person name="Wilken P.M."/>
            <person name="An Z."/>
            <person name="de Beer Z.W."/>
            <person name="De Vos L."/>
            <person name="Chen L."/>
            <person name="Duong T.A."/>
            <person name="Gao Y."/>
            <person name="Hammerbacher A."/>
            <person name="Kikkert J.R."/>
            <person name="Li Y."/>
            <person name="Li H."/>
            <person name="Li K."/>
            <person name="Li Q."/>
            <person name="Liu X."/>
            <person name="Ma X."/>
            <person name="Naidoo K."/>
            <person name="Pethybridge S.J."/>
            <person name="Sun J."/>
            <person name="Steenkamp E.T."/>
            <person name="van der Nest M.A."/>
            <person name="van Wyk S."/>
            <person name="Wingfield M.J."/>
            <person name="Xiong C."/>
            <person name="Yue Q."/>
            <person name="Zhang X."/>
        </authorList>
    </citation>
    <scope>NUCLEOTIDE SEQUENCE [LARGE SCALE GENOMIC DNA]</scope>
    <source>
        <strain evidence="11 12">BP5796</strain>
    </source>
</reference>
<comment type="subcellular location">
    <subcellularLocation>
        <location evidence="1">Membrane</location>
        <topology evidence="1">Multi-pass membrane protein</topology>
    </subcellularLocation>
</comment>
<evidence type="ECO:0000259" key="10">
    <source>
        <dbReference type="PROSITE" id="PS50850"/>
    </source>
</evidence>
<feature type="transmembrane region" description="Helical" evidence="8">
    <location>
        <begin position="1398"/>
        <end position="1422"/>
    </location>
</feature>
<dbReference type="GO" id="GO:0005886">
    <property type="term" value="C:plasma membrane"/>
    <property type="evidence" value="ECO:0007669"/>
    <property type="project" value="TreeGrafter"/>
</dbReference>
<dbReference type="SUPFAM" id="SSF46934">
    <property type="entry name" value="UBA-like"/>
    <property type="match status" value="1"/>
</dbReference>
<dbReference type="PROSITE" id="PS50850">
    <property type="entry name" value="MFS"/>
    <property type="match status" value="1"/>
</dbReference>
<dbReference type="InterPro" id="IPR009060">
    <property type="entry name" value="UBA-like_sf"/>
</dbReference>
<proteinExistence type="inferred from homology"/>
<dbReference type="PANTHER" id="PTHR23501">
    <property type="entry name" value="MAJOR FACILITATOR SUPERFAMILY"/>
    <property type="match status" value="1"/>
</dbReference>
<feature type="region of interest" description="Disordered" evidence="7">
    <location>
        <begin position="364"/>
        <end position="429"/>
    </location>
</feature>
<feature type="transmembrane region" description="Helical" evidence="8">
    <location>
        <begin position="1118"/>
        <end position="1138"/>
    </location>
</feature>
<keyword evidence="12" id="KW-1185">Reference proteome</keyword>
<protein>
    <recommendedName>
        <fullName evidence="13">UBA domain-containing protein</fullName>
    </recommendedName>
</protein>
<name>A0A3D8RW27_9HELO</name>
<dbReference type="SUPFAM" id="SSF48452">
    <property type="entry name" value="TPR-like"/>
    <property type="match status" value="1"/>
</dbReference>
<feature type="transmembrane region" description="Helical" evidence="8">
    <location>
        <begin position="1270"/>
        <end position="1290"/>
    </location>
</feature>
<evidence type="ECO:0000256" key="1">
    <source>
        <dbReference type="ARBA" id="ARBA00004141"/>
    </source>
</evidence>
<dbReference type="FunFam" id="1.10.287.110:FF:000002">
    <property type="entry name" value="putative tyrosine-protein phosphatase auxilin isoform X2"/>
    <property type="match status" value="1"/>
</dbReference>
<evidence type="ECO:0000256" key="8">
    <source>
        <dbReference type="SAM" id="Phobius"/>
    </source>
</evidence>
<dbReference type="InterPro" id="IPR011990">
    <property type="entry name" value="TPR-like_helical_dom_sf"/>
</dbReference>
<feature type="transmembrane region" description="Helical" evidence="8">
    <location>
        <begin position="1082"/>
        <end position="1098"/>
    </location>
</feature>
<feature type="domain" description="UBA" evidence="9">
    <location>
        <begin position="310"/>
        <end position="361"/>
    </location>
</feature>
<dbReference type="Gene3D" id="1.25.40.10">
    <property type="entry name" value="Tetratricopeptide repeat domain"/>
    <property type="match status" value="1"/>
</dbReference>
<dbReference type="Proteomes" id="UP000256328">
    <property type="component" value="Unassembled WGS sequence"/>
</dbReference>
<dbReference type="SUPFAM" id="SSF103473">
    <property type="entry name" value="MFS general substrate transporter"/>
    <property type="match status" value="1"/>
</dbReference>
<feature type="region of interest" description="Disordered" evidence="7">
    <location>
        <begin position="462"/>
        <end position="650"/>
    </location>
</feature>
<keyword evidence="5 8" id="KW-0472">Membrane</keyword>
<feature type="compositionally biased region" description="Basic and acidic residues" evidence="7">
    <location>
        <begin position="473"/>
        <end position="500"/>
    </location>
</feature>
<evidence type="ECO:0000256" key="5">
    <source>
        <dbReference type="ARBA" id="ARBA00023136"/>
    </source>
</evidence>
<feature type="compositionally biased region" description="Polar residues" evidence="7">
    <location>
        <begin position="235"/>
        <end position="253"/>
    </location>
</feature>
<dbReference type="FunFam" id="1.25.40.10:FF:000354">
    <property type="entry name" value="UBA domain-containing protein 7"/>
    <property type="match status" value="1"/>
</dbReference>
<feature type="compositionally biased region" description="Low complexity" evidence="7">
    <location>
        <begin position="801"/>
        <end position="822"/>
    </location>
</feature>
<evidence type="ECO:0000313" key="11">
    <source>
        <dbReference type="EMBL" id="RDW78272.1"/>
    </source>
</evidence>
<feature type="transmembrane region" description="Helical" evidence="8">
    <location>
        <begin position="1373"/>
        <end position="1392"/>
    </location>
</feature>
<evidence type="ECO:0000256" key="7">
    <source>
        <dbReference type="SAM" id="MobiDB-lite"/>
    </source>
</evidence>
<dbReference type="Pfam" id="PF22562">
    <property type="entry name" value="UBA_7"/>
    <property type="match status" value="1"/>
</dbReference>
<evidence type="ECO:0000256" key="3">
    <source>
        <dbReference type="ARBA" id="ARBA00022692"/>
    </source>
</evidence>
<feature type="compositionally biased region" description="Basic and acidic residues" evidence="7">
    <location>
        <begin position="384"/>
        <end position="396"/>
    </location>
</feature>
<feature type="transmembrane region" description="Helical" evidence="8">
    <location>
        <begin position="1206"/>
        <end position="1231"/>
    </location>
</feature>
<keyword evidence="4 8" id="KW-1133">Transmembrane helix</keyword>
<organism evidence="11 12">
    <name type="scientific">Coleophoma crateriformis</name>
    <dbReference type="NCBI Taxonomy" id="565419"/>
    <lineage>
        <taxon>Eukaryota</taxon>
        <taxon>Fungi</taxon>
        <taxon>Dikarya</taxon>
        <taxon>Ascomycota</taxon>
        <taxon>Pezizomycotina</taxon>
        <taxon>Leotiomycetes</taxon>
        <taxon>Helotiales</taxon>
        <taxon>Dermateaceae</taxon>
        <taxon>Coleophoma</taxon>
    </lineage>
</organism>
<evidence type="ECO:0008006" key="13">
    <source>
        <dbReference type="Google" id="ProtNLM"/>
    </source>
</evidence>
<feature type="transmembrane region" description="Helical" evidence="8">
    <location>
        <begin position="1302"/>
        <end position="1322"/>
    </location>
</feature>
<dbReference type="Gene3D" id="1.10.8.10">
    <property type="entry name" value="DNA helicase RuvA subunit, C-terminal domain"/>
    <property type="match status" value="1"/>
</dbReference>
<feature type="domain" description="Major facilitator superfamily (MFS) profile" evidence="10">
    <location>
        <begin position="1085"/>
        <end position="1539"/>
    </location>
</feature>
<dbReference type="CDD" id="cd17502">
    <property type="entry name" value="MFS_Azr1_MDR_like"/>
    <property type="match status" value="1"/>
</dbReference>
<gene>
    <name evidence="11" type="ORF">BP5796_06124</name>
</gene>
<feature type="transmembrane region" description="Helical" evidence="8">
    <location>
        <begin position="1517"/>
        <end position="1534"/>
    </location>
</feature>
<dbReference type="GO" id="GO:0022857">
    <property type="term" value="F:transmembrane transporter activity"/>
    <property type="evidence" value="ECO:0007669"/>
    <property type="project" value="InterPro"/>
</dbReference>
<feature type="compositionally biased region" description="Basic and acidic residues" evidence="7">
    <location>
        <begin position="404"/>
        <end position="420"/>
    </location>
</feature>
<sequence>MKPARHLKPWTHDSDGLLLATQCPDDSLYLAAMDDLNGLDWSSSSSSTANKVPPGTGNYYPTLRPTPPPANSGRNTPLSAQLSNTSKAFVPPKTATIDSFSNLVSFGSSKSTTLTLQQQQEKLLAERRKQEAEKQKQFDKQFGNGQFWDGLGNKSQGSVGIPPIAPRTATPAGASPFGLPSPPPTNGASITGSGEDVDLFAAFNAETKVDNSSHYPVPPDPSSRTGTPGFAPSHVNLSSPTAWSQPTSASNDVNLGDDDDDPFGLGQMKAQNNPPPQTVSADDDDFLGDLGKPVEEVRKPVRAATPPPAESDSEPESADPWDKAVSELVDMGFSAENSRRALTESGAGLDVQAAVGWLLNDAHRQAKAKSQNRETTGDDGTVPQRERRDRPRESARSESTPAWMREEVEERSQNRREDTRSPATGEVDLSKAAAAVGSNIFKTANSLWKTSQKKVQKAVAEFQYESDPGQPKWMREAAENEAQERRRAARGRDEKVRPELEVTDEALMLEGGSRPQRKPKAAEPRFLPSSSSSRDQSPVFSNALPERSASAPRWQQARATPPLDAKSRLSKQAIEEQTAQAYVSPARRKKATPQPTSQAEPDLLFSSQPPQASPQIRSSSSRPAPKAAPVPSKPSTPIPTRPKAPIRNIPTLSPTALANANQHRLAGTTHFKRGDYAAAHTSYTSALSALPQSHPIVIILLCNRALTSLKTGIPKEAVADADKAILIIGVGRGDGETIDLGSGETKEMKEFFGKALMRKAEALEQMEQWKNAGVVWQEAVEAGVGGATSIQGRQRCEKALAPKPAATPRTQTPRPQITPKPKSALSDLGPSKDSDAVERLRAANAAAEKADDEKFALADSVDARISQWRDGKRDNLRALLGSLDKILWEGSGWKKVGMHELVVNSKVKIAYMKAIGKCHPDKLPQDASTEVRLIAATVFSTLNESWDKFKAENGMLLRGGTVESPGSAPGLEVIDGRGHMAQTNQRLVWKYGSSPSLSHPDFVRYSSLILFKARILKAPVMTTTPAPTIVHVPLTGLHPSGQDAIAISPSSDDDRSAQLAGGDEVTAVEDEPASTRESKTKLAIIVASLWFSVFLAALDSTITTTALPTITQHFNSSAGYTWIGSAYLLATAASTPSWGKFSDIWGRKPILLTAVAVFFLGSLLCGAASSIFILIAGRAVQGIGGGGILTLVNICQSDLFSLKNRVLVFAFESLIWAGAAAAGPILGGVFAELWSWRWCFYINLPAAGSAFIVLLIFLDLKSPKTPLLAGLKAVDWLGSLAVVGTTVYPLMPLRLFRNWNNVAALSVGFLHSLTYISTSYYIPMYTQSVLTLTPLQAGINLLPFALALPLSAALTGPLLHFHIPKFPISYTHALHFGILLLTLGQSLLITLSPSTSRVNLFIFQVLNGIGAGVSYTMPLIALQTGVKSSENATATATLGFLRNLATAISVVLGGVVFQNGMQAQSEYLIQVLGPDIAGLLSGKTAAANILAVQNQPLDAVQRLVVRQAYTKALKGCWILYAGTAGATLVASVFVRRRVLSEVLMEVEIGLHSEEKTRLEANERGRSAAME</sequence>
<dbReference type="PANTHER" id="PTHR23501:SF102">
    <property type="entry name" value="DRUG TRANSPORTER, PUTATIVE (AFU_ORTHOLOGUE AFUA_3G08530)-RELATED"/>
    <property type="match status" value="1"/>
</dbReference>
<feature type="compositionally biased region" description="Low complexity" evidence="7">
    <location>
        <begin position="160"/>
        <end position="174"/>
    </location>
</feature>
<feature type="transmembrane region" description="Helical" evidence="8">
    <location>
        <begin position="1342"/>
        <end position="1361"/>
    </location>
</feature>
<dbReference type="InterPro" id="IPR019734">
    <property type="entry name" value="TPR_rpt"/>
</dbReference>
<dbReference type="Gene3D" id="1.10.287.110">
    <property type="entry name" value="DnaJ domain"/>
    <property type="match status" value="1"/>
</dbReference>
<evidence type="ECO:0000256" key="4">
    <source>
        <dbReference type="ARBA" id="ARBA00022989"/>
    </source>
</evidence>